<protein>
    <recommendedName>
        <fullName evidence="1">Reverse transcriptase domain-containing protein</fullName>
    </recommendedName>
</protein>
<evidence type="ECO:0000259" key="1">
    <source>
        <dbReference type="PROSITE" id="PS50878"/>
    </source>
</evidence>
<dbReference type="EMBL" id="JAZDWU010000004">
    <property type="protein sequence ID" value="KAL0005698.1"/>
    <property type="molecule type" value="Genomic_DNA"/>
</dbReference>
<dbReference type="Pfam" id="PF13966">
    <property type="entry name" value="zf-RVT"/>
    <property type="match status" value="1"/>
</dbReference>
<comment type="caution">
    <text evidence="2">The sequence shown here is derived from an EMBL/GenBank/DDBJ whole genome shotgun (WGS) entry which is preliminary data.</text>
</comment>
<name>A0AAW2D7Q0_9ROSI</name>
<dbReference type="InterPro" id="IPR043502">
    <property type="entry name" value="DNA/RNA_pol_sf"/>
</dbReference>
<dbReference type="SUPFAM" id="SSF56672">
    <property type="entry name" value="DNA/RNA polymerases"/>
    <property type="match status" value="1"/>
</dbReference>
<evidence type="ECO:0000313" key="3">
    <source>
        <dbReference type="Proteomes" id="UP001459277"/>
    </source>
</evidence>
<proteinExistence type="predicted"/>
<dbReference type="AlphaFoldDB" id="A0AAW2D7Q0"/>
<dbReference type="PANTHER" id="PTHR31635">
    <property type="entry name" value="REVERSE TRANSCRIPTASE DOMAIN-CONTAINING PROTEIN-RELATED"/>
    <property type="match status" value="1"/>
</dbReference>
<organism evidence="2 3">
    <name type="scientific">Lithocarpus litseifolius</name>
    <dbReference type="NCBI Taxonomy" id="425828"/>
    <lineage>
        <taxon>Eukaryota</taxon>
        <taxon>Viridiplantae</taxon>
        <taxon>Streptophyta</taxon>
        <taxon>Embryophyta</taxon>
        <taxon>Tracheophyta</taxon>
        <taxon>Spermatophyta</taxon>
        <taxon>Magnoliopsida</taxon>
        <taxon>eudicotyledons</taxon>
        <taxon>Gunneridae</taxon>
        <taxon>Pentapetalae</taxon>
        <taxon>rosids</taxon>
        <taxon>fabids</taxon>
        <taxon>Fagales</taxon>
        <taxon>Fagaceae</taxon>
        <taxon>Lithocarpus</taxon>
    </lineage>
</organism>
<dbReference type="InterPro" id="IPR000477">
    <property type="entry name" value="RT_dom"/>
</dbReference>
<dbReference type="Pfam" id="PF00078">
    <property type="entry name" value="RVT_1"/>
    <property type="match status" value="1"/>
</dbReference>
<accession>A0AAW2D7Q0</accession>
<dbReference type="Proteomes" id="UP001459277">
    <property type="component" value="Unassembled WGS sequence"/>
</dbReference>
<gene>
    <name evidence="2" type="ORF">SO802_013259</name>
</gene>
<keyword evidence="3" id="KW-1185">Reference proteome</keyword>
<sequence>MIQGDRNTSFYHVSTLARRKRNHIVAVKDDRESWITEERAVMEHFRIGFHSLYTTDQESVSWNPTYLNQWHVQLSEEEKQSLDAMVSTEEIKEALWSMKPYKAPGPDGLHAGFFQRFWLIVGDSVRKEVKKVFIDRKIPEYLNNTHIVLIPKIQGLETIGNYRPISLCNSVYKIITKIIVARIRPHLDTLVSPYQTAFVPGRKGVDNAIIAQELIHTIGKAKGNKGYMAIKIDLEKAYDRIEWSFIREMLNLFNFSENLIKLIMSCVTSVSTSLLFNGGSLDPFLPSGGIRQGDPLSPYLFILCMEFLGQLIEGKCAAKLWTPVKASRSGPAFSHLFFADDLVLFASANSENCAAISSALQEFCAKSGQKVSEAKSRVFFSPNVDPEEREALSSILGFNSTTNLGKYLGFPIKHPGRQGHDFGSILDRVKKKLAGWKANLLSMAGRMILIQASSSAIPSYVMQIARSSDKLAWKFSAKGSFDMKSAYLVASDHLEADSFSSSWIWKIQTLPRIQMFIWRCMHNSIGVKECLAKRGIPLHTSCPLCLEHPESISHALRDCCLVKPVWHQLGAHNLNANFFSQDFKAWLTSNASSKSSHIVKGVPWYSLFPFALWSIWKQRNQVVFNNRGVNLNLSNLIFVQAMEYVQCITQPKCNNRMAIRQVRWEKPSTGWVKLNTDGFVNASSGSAGGGGLIRDDRGNWIMGFTRKIGLANSFLAET</sequence>
<feature type="domain" description="Reverse transcriptase" evidence="1">
    <location>
        <begin position="131"/>
        <end position="412"/>
    </location>
</feature>
<dbReference type="PROSITE" id="PS50878">
    <property type="entry name" value="RT_POL"/>
    <property type="match status" value="1"/>
</dbReference>
<dbReference type="PANTHER" id="PTHR31635:SF196">
    <property type="entry name" value="REVERSE TRANSCRIPTASE DOMAIN-CONTAINING PROTEIN-RELATED"/>
    <property type="match status" value="1"/>
</dbReference>
<reference evidence="2 3" key="1">
    <citation type="submission" date="2024-01" db="EMBL/GenBank/DDBJ databases">
        <title>A telomere-to-telomere, gap-free genome of sweet tea (Lithocarpus litseifolius).</title>
        <authorList>
            <person name="Zhou J."/>
        </authorList>
    </citation>
    <scope>NUCLEOTIDE SEQUENCE [LARGE SCALE GENOMIC DNA]</scope>
    <source>
        <strain evidence="2">Zhou-2022a</strain>
        <tissue evidence="2">Leaf</tissue>
    </source>
</reference>
<evidence type="ECO:0000313" key="2">
    <source>
        <dbReference type="EMBL" id="KAL0005698.1"/>
    </source>
</evidence>
<dbReference type="CDD" id="cd01650">
    <property type="entry name" value="RT_nLTR_like"/>
    <property type="match status" value="1"/>
</dbReference>
<dbReference type="InterPro" id="IPR026960">
    <property type="entry name" value="RVT-Znf"/>
</dbReference>